<dbReference type="RefSeq" id="WP_133416925.1">
    <property type="nucleotide sequence ID" value="NZ_SCWD01000001.1"/>
</dbReference>
<sequence length="131" mass="14661">MANRSGVEVNGTDEILQKIELLGLNVKKVTAQALKNGAEIVVEELEKQSPYDSEGNIHMKEHVVMSSVKTDKETDAKYITVGYPKGIKHRVHVVEFGTINQSPQHFMKDTIEITKDKVKDEIMKTLKGALK</sequence>
<dbReference type="AlphaFoldDB" id="A0A9Q8CNV7"/>
<name>A0A9Q8CNV7_9STAP</name>
<comment type="caution">
    <text evidence="1">The sequence shown here is derived from an EMBL/GenBank/DDBJ whole genome shotgun (WGS) entry which is preliminary data.</text>
</comment>
<keyword evidence="2" id="KW-1185">Reference proteome</keyword>
<dbReference type="EMBL" id="SCWD01000001">
    <property type="protein sequence ID" value="TDM04065.1"/>
    <property type="molecule type" value="Genomic_DNA"/>
</dbReference>
<dbReference type="Pfam" id="PF04883">
    <property type="entry name" value="HK97-gp10_like"/>
    <property type="match status" value="1"/>
</dbReference>
<evidence type="ECO:0000313" key="2">
    <source>
        <dbReference type="Proteomes" id="UP000295280"/>
    </source>
</evidence>
<protein>
    <submittedName>
        <fullName evidence="1">HK97 gp10 family phage protein</fullName>
    </submittedName>
</protein>
<gene>
    <name evidence="1" type="ORF">ERX40_02535</name>
</gene>
<dbReference type="OrthoDB" id="2408963at2"/>
<organism evidence="1 2">
    <name type="scientific">Macrococcus carouselicus</name>
    <dbReference type="NCBI Taxonomy" id="69969"/>
    <lineage>
        <taxon>Bacteria</taxon>
        <taxon>Bacillati</taxon>
        <taxon>Bacillota</taxon>
        <taxon>Bacilli</taxon>
        <taxon>Bacillales</taxon>
        <taxon>Staphylococcaceae</taxon>
        <taxon>Macrococcus</taxon>
    </lineage>
</organism>
<dbReference type="Proteomes" id="UP000295280">
    <property type="component" value="Unassembled WGS sequence"/>
</dbReference>
<reference evidence="1 2" key="1">
    <citation type="submission" date="2019-01" db="EMBL/GenBank/DDBJ databases">
        <title>Draft genome sequences of the type strains of six Macrococcus species.</title>
        <authorList>
            <person name="Mazhar S."/>
            <person name="Altermann E."/>
            <person name="Hill C."/>
            <person name="Mcauliffe O."/>
        </authorList>
    </citation>
    <scope>NUCLEOTIDE SEQUENCE [LARGE SCALE GENOMIC DNA]</scope>
    <source>
        <strain evidence="1 2">ATCC 51828</strain>
    </source>
</reference>
<evidence type="ECO:0000313" key="1">
    <source>
        <dbReference type="EMBL" id="TDM04065.1"/>
    </source>
</evidence>
<dbReference type="InterPro" id="IPR010064">
    <property type="entry name" value="HK97-gp10_tail"/>
</dbReference>
<accession>A0A9Q8CNV7</accession>
<dbReference type="NCBIfam" id="TIGR01725">
    <property type="entry name" value="phge_HK97_gp10"/>
    <property type="match status" value="1"/>
</dbReference>
<proteinExistence type="predicted"/>